<dbReference type="GeneID" id="83207656"/>
<gene>
    <name evidence="2" type="ORF">O0I10_000234</name>
</gene>
<keyword evidence="3" id="KW-1185">Reference proteome</keyword>
<feature type="region of interest" description="Disordered" evidence="1">
    <location>
        <begin position="53"/>
        <end position="72"/>
    </location>
</feature>
<dbReference type="AlphaFoldDB" id="A0AAD8DIK1"/>
<reference evidence="2 3" key="1">
    <citation type="submission" date="2023-03" db="EMBL/GenBank/DDBJ databases">
        <title>Genome sequence of Lichtheimia ornata CBS 291.66.</title>
        <authorList>
            <person name="Mohabir J.T."/>
            <person name="Shea T.P."/>
            <person name="Kurbessoian T."/>
            <person name="Berby B."/>
            <person name="Fontaine J."/>
            <person name="Livny J."/>
            <person name="Gnirke A."/>
            <person name="Stajich J.E."/>
            <person name="Cuomo C.A."/>
        </authorList>
    </citation>
    <scope>NUCLEOTIDE SEQUENCE [LARGE SCALE GENOMIC DNA]</scope>
    <source>
        <strain evidence="2">CBS 291.66</strain>
    </source>
</reference>
<evidence type="ECO:0000256" key="1">
    <source>
        <dbReference type="SAM" id="MobiDB-lite"/>
    </source>
</evidence>
<sequence>MAEHKDKFYKYDEALKLKHPKEDAIAKTHNARPTSMNFVFDSVEDAGGFAKEVTQEKGGDNSPPPPYTSPVRYSRKRRWSFTAFLRRIRPRRRSNGMTSSNHHHQPYIHTILASGPTGDVLDQAQQQDVLNKIFSHPPMPSGTPVTDAEAARIASLEYIWVFRRQSEHEVPVWTTFDAMNQVVLSDNRYSDKGVEIFDSHIRQGQLPVLVVPHRQAAYCPIDVAGSDIASLEIACLPNSNNLQFVYRKPPRQ</sequence>
<evidence type="ECO:0000313" key="2">
    <source>
        <dbReference type="EMBL" id="KAJ8663959.1"/>
    </source>
</evidence>
<proteinExistence type="predicted"/>
<dbReference type="EMBL" id="JARTCD010000001">
    <property type="protein sequence ID" value="KAJ8663959.1"/>
    <property type="molecule type" value="Genomic_DNA"/>
</dbReference>
<protein>
    <submittedName>
        <fullName evidence="2">Uncharacterized protein</fullName>
    </submittedName>
</protein>
<dbReference type="Proteomes" id="UP001234581">
    <property type="component" value="Unassembled WGS sequence"/>
</dbReference>
<organism evidence="2 3">
    <name type="scientific">Lichtheimia ornata</name>
    <dbReference type="NCBI Taxonomy" id="688661"/>
    <lineage>
        <taxon>Eukaryota</taxon>
        <taxon>Fungi</taxon>
        <taxon>Fungi incertae sedis</taxon>
        <taxon>Mucoromycota</taxon>
        <taxon>Mucoromycotina</taxon>
        <taxon>Mucoromycetes</taxon>
        <taxon>Mucorales</taxon>
        <taxon>Lichtheimiaceae</taxon>
        <taxon>Lichtheimia</taxon>
    </lineage>
</organism>
<accession>A0AAD8DIK1</accession>
<comment type="caution">
    <text evidence="2">The sequence shown here is derived from an EMBL/GenBank/DDBJ whole genome shotgun (WGS) entry which is preliminary data.</text>
</comment>
<name>A0AAD8DIK1_9FUNG</name>
<dbReference type="RefSeq" id="XP_058348871.1">
    <property type="nucleotide sequence ID" value="XM_058480348.1"/>
</dbReference>
<evidence type="ECO:0000313" key="3">
    <source>
        <dbReference type="Proteomes" id="UP001234581"/>
    </source>
</evidence>